<dbReference type="Pfam" id="PF06855">
    <property type="entry name" value="YozE_SAM_like"/>
    <property type="match status" value="1"/>
</dbReference>
<organism evidence="2 3">
    <name type="scientific">Phocicoccus schoeneichii</name>
    <dbReference type="NCBI Taxonomy" id="1812261"/>
    <lineage>
        <taxon>Bacteria</taxon>
        <taxon>Bacillati</taxon>
        <taxon>Bacillota</taxon>
        <taxon>Bacilli</taxon>
        <taxon>Bacillales</taxon>
        <taxon>Salinicoccaceae</taxon>
        <taxon>Phocicoccus</taxon>
    </lineage>
</organism>
<feature type="domain" description="YozE SAM-like" evidence="1">
    <location>
        <begin position="5"/>
        <end position="69"/>
    </location>
</feature>
<reference evidence="2 3" key="1">
    <citation type="submission" date="2020-07" db="EMBL/GenBank/DDBJ databases">
        <authorList>
            <person name="Criscuolo A."/>
        </authorList>
    </citation>
    <scope>NUCLEOTIDE SEQUENCE [LARGE SCALE GENOMIC DNA]</scope>
    <source>
        <strain evidence="3">CIP 111030</strain>
    </source>
</reference>
<dbReference type="InterPro" id="IPR036806">
    <property type="entry name" value="YozE_SAM-like_sf"/>
</dbReference>
<dbReference type="Gene3D" id="1.10.150.260">
    <property type="entry name" value="YozE SAM-like"/>
    <property type="match status" value="1"/>
</dbReference>
<sequence length="73" mass="8814">MKDVSFYQYMKTKVGEKSDEGVLAKHLVNDFSFPKFSKDYDEISDYLEKNPYENVKLDTFDKTFSEYENWLNY</sequence>
<proteinExistence type="predicted"/>
<evidence type="ECO:0000259" key="1">
    <source>
        <dbReference type="Pfam" id="PF06855"/>
    </source>
</evidence>
<dbReference type="RefSeq" id="WP_186087988.1">
    <property type="nucleotide sequence ID" value="NZ_BMDB01000001.1"/>
</dbReference>
<evidence type="ECO:0000313" key="2">
    <source>
        <dbReference type="EMBL" id="CAD2077538.1"/>
    </source>
</evidence>
<protein>
    <recommendedName>
        <fullName evidence="1">YozE SAM-like domain-containing protein</fullName>
    </recommendedName>
</protein>
<evidence type="ECO:0000313" key="3">
    <source>
        <dbReference type="Proteomes" id="UP000521032"/>
    </source>
</evidence>
<keyword evidence="3" id="KW-1185">Reference proteome</keyword>
<dbReference type="InterPro" id="IPR023089">
    <property type="entry name" value="YozE_SAM-like"/>
</dbReference>
<dbReference type="Proteomes" id="UP000521032">
    <property type="component" value="Unassembled WGS sequence"/>
</dbReference>
<dbReference type="SUPFAM" id="SSF140652">
    <property type="entry name" value="YozE-like"/>
    <property type="match status" value="1"/>
</dbReference>
<accession>A0A6V7RJC8</accession>
<comment type="caution">
    <text evidence="2">The sequence shown here is derived from an EMBL/GenBank/DDBJ whole genome shotgun (WGS) entry which is preliminary data.</text>
</comment>
<dbReference type="EMBL" id="CAJEWE010000010">
    <property type="protein sequence ID" value="CAD2077538.1"/>
    <property type="molecule type" value="Genomic_DNA"/>
</dbReference>
<name>A0A6V7RJC8_9BACL</name>
<gene>
    <name evidence="2" type="ORF">JEOSCH030_01326</name>
</gene>
<dbReference type="AlphaFoldDB" id="A0A6V7RJC8"/>